<proteinExistence type="predicted"/>
<evidence type="ECO:0000259" key="1">
    <source>
        <dbReference type="Pfam" id="PF03372"/>
    </source>
</evidence>
<evidence type="ECO:0000313" key="2">
    <source>
        <dbReference type="EMBL" id="ARJ07131.1"/>
    </source>
</evidence>
<keyword evidence="3" id="KW-1185">Reference proteome</keyword>
<dbReference type="EMBL" id="CP020715">
    <property type="protein sequence ID" value="ARJ07131.1"/>
    <property type="molecule type" value="Genomic_DNA"/>
</dbReference>
<dbReference type="SUPFAM" id="SSF56219">
    <property type="entry name" value="DNase I-like"/>
    <property type="match status" value="1"/>
</dbReference>
<dbReference type="STRING" id="1619308.B5808_01575"/>
<accession>A0A1X9LT79</accession>
<keyword evidence="2" id="KW-0269">Exonuclease</keyword>
<evidence type="ECO:0000313" key="3">
    <source>
        <dbReference type="Proteomes" id="UP000192775"/>
    </source>
</evidence>
<name>A0A1X9LT79_9MICO</name>
<organism evidence="2 3">
    <name type="scientific">Cnuibacter physcomitrellae</name>
    <dbReference type="NCBI Taxonomy" id="1619308"/>
    <lineage>
        <taxon>Bacteria</taxon>
        <taxon>Bacillati</taxon>
        <taxon>Actinomycetota</taxon>
        <taxon>Actinomycetes</taxon>
        <taxon>Micrococcales</taxon>
        <taxon>Microbacteriaceae</taxon>
        <taxon>Cnuibacter</taxon>
    </lineage>
</organism>
<dbReference type="InterPro" id="IPR036691">
    <property type="entry name" value="Endo/exonu/phosph_ase_sf"/>
</dbReference>
<dbReference type="AlphaFoldDB" id="A0A1X9LT79"/>
<keyword evidence="2" id="KW-0540">Nuclease</keyword>
<keyword evidence="2" id="KW-0378">Hydrolase</keyword>
<dbReference type="Proteomes" id="UP000192775">
    <property type="component" value="Chromosome"/>
</dbReference>
<dbReference type="KEGG" id="cphy:B5808_01575"/>
<sequence>MNIVSYNLRKHAAIGEIEKLAEETDVDVLCLQECDSTDLREQVGHLALADYTKANRLGLAIYYRSDAFELQATRLFALRKSMHDRVMAPAHERLLAAKLLDTRTDTEFLVGNFHAAPLTASNSLRRKQIATAHDELRIMGPGVATVMVGDFNYPWFQGNLREVMQETGHVMTRSEGPTYTRYKYFTGHFDFATSVHADVLSVEALPQGGSDHHPILVVADVQRERAAS</sequence>
<gene>
    <name evidence="2" type="ORF">B5808_01575</name>
</gene>
<dbReference type="Pfam" id="PF03372">
    <property type="entry name" value="Exo_endo_phos"/>
    <property type="match status" value="1"/>
</dbReference>
<feature type="domain" description="Endonuclease/exonuclease/phosphatase" evidence="1">
    <location>
        <begin position="5"/>
        <end position="181"/>
    </location>
</feature>
<protein>
    <submittedName>
        <fullName evidence="2">Exonuclease</fullName>
    </submittedName>
</protein>
<dbReference type="GO" id="GO:0004527">
    <property type="term" value="F:exonuclease activity"/>
    <property type="evidence" value="ECO:0007669"/>
    <property type="project" value="UniProtKB-KW"/>
</dbReference>
<dbReference type="InterPro" id="IPR005135">
    <property type="entry name" value="Endo/exonuclease/phosphatase"/>
</dbReference>
<dbReference type="Gene3D" id="3.60.10.10">
    <property type="entry name" value="Endonuclease/exonuclease/phosphatase"/>
    <property type="match status" value="1"/>
</dbReference>
<reference evidence="2 3" key="1">
    <citation type="submission" date="2017-04" db="EMBL/GenBank/DDBJ databases">
        <authorList>
            <person name="Afonso C.L."/>
            <person name="Miller P.J."/>
            <person name="Scott M.A."/>
            <person name="Spackman E."/>
            <person name="Goraichik I."/>
            <person name="Dimitrov K.M."/>
            <person name="Suarez D.L."/>
            <person name="Swayne D.E."/>
        </authorList>
    </citation>
    <scope>NUCLEOTIDE SEQUENCE [LARGE SCALE GENOMIC DNA]</scope>
    <source>
        <strain evidence="3">XA(T)</strain>
    </source>
</reference>